<feature type="compositionally biased region" description="Basic and acidic residues" evidence="1">
    <location>
        <begin position="253"/>
        <end position="262"/>
    </location>
</feature>
<evidence type="ECO:0000313" key="3">
    <source>
        <dbReference type="Proteomes" id="UP000815325"/>
    </source>
</evidence>
<feature type="compositionally biased region" description="Basic and acidic residues" evidence="1">
    <location>
        <begin position="270"/>
        <end position="283"/>
    </location>
</feature>
<keyword evidence="3" id="KW-1185">Reference proteome</keyword>
<sequence length="289" mass="29979">MLASRVAVPTSITPIRQVANPALQQSIYRSPRRTASVTVRAISDTNFFLNLLESASACTVAAGVAYATAENKDKQLEDLQKLELPVVGPLAAAVAADAIAHSIPGLNVLLALLAEPSGAAAGVAYLMSIVLSSQSVDPKTLAPEGTVLNAEKAMDSRAALRVPFTQIVPTAIKVVDTDNDALASGAGWKIGQDGLPKLPINSVLIVLGVGGTILEAASHAPVLGVFMPRVLQVAGWLAAAGFGFEVLGMNKKNEGMNNKDETLGTNNKSEGMDNKNEGADNKNEGFGQQ</sequence>
<dbReference type="EMBL" id="MU069661">
    <property type="protein sequence ID" value="KAF5836401.1"/>
    <property type="molecule type" value="Genomic_DNA"/>
</dbReference>
<protein>
    <submittedName>
        <fullName evidence="2">Uncharacterized protein</fullName>
    </submittedName>
</protein>
<organism evidence="2 3">
    <name type="scientific">Dunaliella salina</name>
    <name type="common">Green alga</name>
    <name type="synonym">Protococcus salinus</name>
    <dbReference type="NCBI Taxonomy" id="3046"/>
    <lineage>
        <taxon>Eukaryota</taxon>
        <taxon>Viridiplantae</taxon>
        <taxon>Chlorophyta</taxon>
        <taxon>core chlorophytes</taxon>
        <taxon>Chlorophyceae</taxon>
        <taxon>CS clade</taxon>
        <taxon>Chlamydomonadales</taxon>
        <taxon>Dunaliellaceae</taxon>
        <taxon>Dunaliella</taxon>
    </lineage>
</organism>
<gene>
    <name evidence="2" type="ORF">DUNSADRAFT_5971</name>
</gene>
<dbReference type="Proteomes" id="UP000815325">
    <property type="component" value="Unassembled WGS sequence"/>
</dbReference>
<evidence type="ECO:0000256" key="1">
    <source>
        <dbReference type="SAM" id="MobiDB-lite"/>
    </source>
</evidence>
<evidence type="ECO:0000313" key="2">
    <source>
        <dbReference type="EMBL" id="KAF5836401.1"/>
    </source>
</evidence>
<reference evidence="2" key="1">
    <citation type="submission" date="2017-08" db="EMBL/GenBank/DDBJ databases">
        <authorList>
            <person name="Polle J.E."/>
            <person name="Barry K."/>
            <person name="Cushman J."/>
            <person name="Schmutz J."/>
            <person name="Tran D."/>
            <person name="Hathwaick L.T."/>
            <person name="Yim W.C."/>
            <person name="Jenkins J."/>
            <person name="Mckie-Krisberg Z.M."/>
            <person name="Prochnik S."/>
            <person name="Lindquist E."/>
            <person name="Dockter R.B."/>
            <person name="Adam C."/>
            <person name="Molina H."/>
            <person name="Bunkerborg J."/>
            <person name="Jin E."/>
            <person name="Buchheim M."/>
            <person name="Magnuson J."/>
        </authorList>
    </citation>
    <scope>NUCLEOTIDE SEQUENCE</scope>
    <source>
        <strain evidence="2">CCAP 19/18</strain>
    </source>
</reference>
<name>A0ABQ7GP71_DUNSA</name>
<proteinExistence type="predicted"/>
<comment type="caution">
    <text evidence="2">The sequence shown here is derived from an EMBL/GenBank/DDBJ whole genome shotgun (WGS) entry which is preliminary data.</text>
</comment>
<accession>A0ABQ7GP71</accession>
<feature type="region of interest" description="Disordered" evidence="1">
    <location>
        <begin position="253"/>
        <end position="289"/>
    </location>
</feature>